<evidence type="ECO:0000256" key="1">
    <source>
        <dbReference type="SAM" id="MobiDB-lite"/>
    </source>
</evidence>
<keyword evidence="2" id="KW-0472">Membrane</keyword>
<evidence type="ECO:0000313" key="3">
    <source>
        <dbReference type="EMBL" id="KAI0300461.1"/>
    </source>
</evidence>
<comment type="caution">
    <text evidence="3">The sequence shown here is derived from an EMBL/GenBank/DDBJ whole genome shotgun (WGS) entry which is preliminary data.</text>
</comment>
<keyword evidence="4" id="KW-1185">Reference proteome</keyword>
<sequence>MIDEMRKGDDLTHQQTSSLSQSSRPPPPPSLPPPPPYSNEQSTTHYVVATVPFEPRESAGVRFIKAFFVAILVWVIAGIFVSSVVELSTLPRSARWNIMKDNITIPAIDDGHIDNCAPWTGISDRIHPPLPQFSSGAWSSAKFNLPADVGVYFVAHGVLASGDLYVRESYEAKDISVKVFMRHRGAEVLSRATICQLSRDDGQIGIGIFTPRSWYSRWLTLRRNDVHFVVVVELPSSRSAVRYMPSFHANLPMFSFALDDLSNLRFGDVILKSTNSPIRVQGMIANTMEVHSMNGGIRGALNVTDHLTLMTTNSPISVKIGAENRRPDKSTEMLIKTSNGLIEANISLTSSTSLGAGGTFGVHTYTTNGPIKIVYNDSPVDSLLNFDAQSTNSPVHTVLHRAYEGTFAIQTTNADAVLSNLRNVEDPSGHQRRRRLSSHYVSRHIVNGDVKWEPSSDNGQCGSVNIATTNDLINLTI</sequence>
<protein>
    <submittedName>
        <fullName evidence="3">Uncharacterized protein</fullName>
    </submittedName>
</protein>
<evidence type="ECO:0000313" key="4">
    <source>
        <dbReference type="Proteomes" id="UP001203297"/>
    </source>
</evidence>
<gene>
    <name evidence="3" type="ORF">B0F90DRAFT_1723111</name>
</gene>
<evidence type="ECO:0000256" key="2">
    <source>
        <dbReference type="SAM" id="Phobius"/>
    </source>
</evidence>
<keyword evidence="2" id="KW-0812">Transmembrane</keyword>
<proteinExistence type="predicted"/>
<dbReference type="Proteomes" id="UP001203297">
    <property type="component" value="Unassembled WGS sequence"/>
</dbReference>
<dbReference type="EMBL" id="WTXG01000018">
    <property type="protein sequence ID" value="KAI0300461.1"/>
    <property type="molecule type" value="Genomic_DNA"/>
</dbReference>
<organism evidence="3 4">
    <name type="scientific">Multifurca ochricompacta</name>
    <dbReference type="NCBI Taxonomy" id="376703"/>
    <lineage>
        <taxon>Eukaryota</taxon>
        <taxon>Fungi</taxon>
        <taxon>Dikarya</taxon>
        <taxon>Basidiomycota</taxon>
        <taxon>Agaricomycotina</taxon>
        <taxon>Agaricomycetes</taxon>
        <taxon>Russulales</taxon>
        <taxon>Russulaceae</taxon>
        <taxon>Multifurca</taxon>
    </lineage>
</organism>
<name>A0AAD4M340_9AGAM</name>
<accession>A0AAD4M340</accession>
<feature type="compositionally biased region" description="Pro residues" evidence="1">
    <location>
        <begin position="24"/>
        <end position="37"/>
    </location>
</feature>
<reference evidence="3" key="1">
    <citation type="journal article" date="2022" name="New Phytol.">
        <title>Evolutionary transition to the ectomycorrhizal habit in the genomes of a hyperdiverse lineage of mushroom-forming fungi.</title>
        <authorList>
            <person name="Looney B."/>
            <person name="Miyauchi S."/>
            <person name="Morin E."/>
            <person name="Drula E."/>
            <person name="Courty P.E."/>
            <person name="Kohler A."/>
            <person name="Kuo A."/>
            <person name="LaButti K."/>
            <person name="Pangilinan J."/>
            <person name="Lipzen A."/>
            <person name="Riley R."/>
            <person name="Andreopoulos W."/>
            <person name="He G."/>
            <person name="Johnson J."/>
            <person name="Nolan M."/>
            <person name="Tritt A."/>
            <person name="Barry K.W."/>
            <person name="Grigoriev I.V."/>
            <person name="Nagy L.G."/>
            <person name="Hibbett D."/>
            <person name="Henrissat B."/>
            <person name="Matheny P.B."/>
            <person name="Labbe J."/>
            <person name="Martin F.M."/>
        </authorList>
    </citation>
    <scope>NUCLEOTIDE SEQUENCE</scope>
    <source>
        <strain evidence="3">BPL690</strain>
    </source>
</reference>
<keyword evidence="2" id="KW-1133">Transmembrane helix</keyword>
<feature type="region of interest" description="Disordered" evidence="1">
    <location>
        <begin position="1"/>
        <end position="41"/>
    </location>
</feature>
<feature type="transmembrane region" description="Helical" evidence="2">
    <location>
        <begin position="66"/>
        <end position="85"/>
    </location>
</feature>
<dbReference type="AlphaFoldDB" id="A0AAD4M340"/>
<feature type="compositionally biased region" description="Basic and acidic residues" evidence="1">
    <location>
        <begin position="1"/>
        <end position="12"/>
    </location>
</feature>